<proteinExistence type="predicted"/>
<dbReference type="RefSeq" id="XP_041299700.1">
    <property type="nucleotide sequence ID" value="XM_041440876.1"/>
</dbReference>
<comment type="caution">
    <text evidence="2">The sequence shown here is derived from an EMBL/GenBank/DDBJ whole genome shotgun (WGS) entry which is preliminary data.</text>
</comment>
<gene>
    <name evidence="2" type="ORF">F5147DRAFT_767337</name>
</gene>
<dbReference type="OrthoDB" id="2686136at2759"/>
<name>A0A9P7FL19_9AGAM</name>
<organism evidence="2 3">
    <name type="scientific">Suillus discolor</name>
    <dbReference type="NCBI Taxonomy" id="1912936"/>
    <lineage>
        <taxon>Eukaryota</taxon>
        <taxon>Fungi</taxon>
        <taxon>Dikarya</taxon>
        <taxon>Basidiomycota</taxon>
        <taxon>Agaricomycotina</taxon>
        <taxon>Agaricomycetes</taxon>
        <taxon>Agaricomycetidae</taxon>
        <taxon>Boletales</taxon>
        <taxon>Suillineae</taxon>
        <taxon>Suillaceae</taxon>
        <taxon>Suillus</taxon>
    </lineage>
</organism>
<keyword evidence="3" id="KW-1185">Reference proteome</keyword>
<dbReference type="InterPro" id="IPR024752">
    <property type="entry name" value="Myb/SANT-like_dom"/>
</dbReference>
<evidence type="ECO:0000313" key="2">
    <source>
        <dbReference type="EMBL" id="KAG2119874.1"/>
    </source>
</evidence>
<dbReference type="Pfam" id="PF12776">
    <property type="entry name" value="Myb_DNA-bind_3"/>
    <property type="match status" value="1"/>
</dbReference>
<accession>A0A9P7FL19</accession>
<evidence type="ECO:0000313" key="3">
    <source>
        <dbReference type="Proteomes" id="UP000823399"/>
    </source>
</evidence>
<dbReference type="GeneID" id="64703135"/>
<sequence>MSAEPPAVWTKAEESTFLEFLVVALPSSGEGGFKMPTFNQASAHLKAQYPNQRGAEKTGLVCKNKWTALKKVYHSVVEIKCTSGFTWSDEHGAGVTDRKDDVLSRFTKPFMMKGFEHFNIMEQLMPSKLKGSHVF</sequence>
<protein>
    <recommendedName>
        <fullName evidence="1">Myb/SANT-like domain-containing protein</fullName>
    </recommendedName>
</protein>
<dbReference type="EMBL" id="JABBWM010000002">
    <property type="protein sequence ID" value="KAG2119874.1"/>
    <property type="molecule type" value="Genomic_DNA"/>
</dbReference>
<feature type="domain" description="Myb/SANT-like" evidence="1">
    <location>
        <begin position="9"/>
        <end position="91"/>
    </location>
</feature>
<dbReference type="Proteomes" id="UP000823399">
    <property type="component" value="Unassembled WGS sequence"/>
</dbReference>
<dbReference type="AlphaFoldDB" id="A0A9P7FL19"/>
<reference evidence="2" key="1">
    <citation type="journal article" date="2020" name="New Phytol.">
        <title>Comparative genomics reveals dynamic genome evolution in host specialist ectomycorrhizal fungi.</title>
        <authorList>
            <person name="Lofgren L.A."/>
            <person name="Nguyen N.H."/>
            <person name="Vilgalys R."/>
            <person name="Ruytinx J."/>
            <person name="Liao H.L."/>
            <person name="Branco S."/>
            <person name="Kuo A."/>
            <person name="LaButti K."/>
            <person name="Lipzen A."/>
            <person name="Andreopoulos W."/>
            <person name="Pangilinan J."/>
            <person name="Riley R."/>
            <person name="Hundley H."/>
            <person name="Na H."/>
            <person name="Barry K."/>
            <person name="Grigoriev I.V."/>
            <person name="Stajich J.E."/>
            <person name="Kennedy P.G."/>
        </authorList>
    </citation>
    <scope>NUCLEOTIDE SEQUENCE</scope>
    <source>
        <strain evidence="2">FC423</strain>
    </source>
</reference>
<evidence type="ECO:0000259" key="1">
    <source>
        <dbReference type="Pfam" id="PF12776"/>
    </source>
</evidence>